<dbReference type="SUPFAM" id="SSF52540">
    <property type="entry name" value="P-loop containing nucleoside triphosphate hydrolases"/>
    <property type="match status" value="2"/>
</dbReference>
<evidence type="ECO:0000259" key="3">
    <source>
        <dbReference type="Pfam" id="PF13538"/>
    </source>
</evidence>
<organism evidence="4 5">
    <name type="scientific">Desulfomicrobium norvegicum (strain DSM 1741 / NCIMB 8310)</name>
    <name type="common">Desulfovibrio baculatus (strain Norway 4)</name>
    <name type="synonym">Desulfovibrio desulfuricans (strain Norway 4)</name>
    <dbReference type="NCBI Taxonomy" id="52561"/>
    <lineage>
        <taxon>Bacteria</taxon>
        <taxon>Pseudomonadati</taxon>
        <taxon>Thermodesulfobacteriota</taxon>
        <taxon>Desulfovibrionia</taxon>
        <taxon>Desulfovibrionales</taxon>
        <taxon>Desulfomicrobiaceae</taxon>
        <taxon>Desulfomicrobium</taxon>
    </lineage>
</organism>
<sequence>MTSVSTQIQSADETICRNIELLSDHRALLSQNVLSQLRNLVEGVAVHLHTGSLDAEFSYAAVDPGLAFVKSKAKFNFLGKFHKLIQISASHYTLDGDASERLMLKYYEYLHRIRSLLKENSGIEVLANLEAFPVDLDPSLREYHEKIVARIEEVRPTPKSSTRDRYYIHKTRPFFLSGRIYYEVTFYRAVNKVSKFDRIIAFTKIDMTDKYAAMLTLRRDSIEVLGQTMPITIISAWEVSIRPCEFINFASVLGFSIAVQTKSEEYRYLMRILTAGSGSLIDFVDMPDAQYAMMKAEGTTGLAKPQIFPVLDEVRRIVRSANPGHNVLRYLMLRMRNQFIKPQLNRDECSLLSGMKLQFGCIPFDTMPFCTSLRGHNPRYWDLAESLDATSRKHELLARRVKNNVEHHGILYTPIADLEEFGDVPILISTYNNKLYKTHKERQLELDKGHVFIRGYENDTVSIVEKLQEYSSAGIDGYTQAVERWLDETSRCIDDKIKREALKQLFHQSRVALIYGAAGTGKSTMVDHIAHYFIDKEKLFLAHTNPAIDNLKRKVTAQNSTFRTIHSQITKSTDVQDYDLLIIDECSTVSNADLIKVLSKTSFKLLVLVGDVFQIESIQFGNWFGIIRSFIPSTSVFELTTPFRTKNASLLNFWDKVRSIEDDIAEIMARNGYSTVLDKTLFEAQGQDEIILCLNYDGLYGINNINRFLQSSNPGEAITWRVSTYKVGDPVLFHETERFRPVIYNNLKGRIVSIDHVPGRIQFDVALDRPLSSFDIVNDDLEWMGDSTVRFSVYEYDTSDEDDDSLNTTVPFQVAYAVSIHKAQGLEYDSVKIVVTEANEDDITHSIFYTAVTRARERLRVFWTPETQQRVLKSLRRTANPKDVALLASRRSLSPV</sequence>
<evidence type="ECO:0000256" key="1">
    <source>
        <dbReference type="ARBA" id="ARBA00022741"/>
    </source>
</evidence>
<dbReference type="Pfam" id="PF13538">
    <property type="entry name" value="UvrD_C_2"/>
    <property type="match status" value="1"/>
</dbReference>
<dbReference type="InterPro" id="IPR027785">
    <property type="entry name" value="UvrD-like_helicase_C"/>
</dbReference>
<gene>
    <name evidence="4" type="ORF">SAMN05421830_1154</name>
</gene>
<feature type="domain" description="UvrD-like helicase C-terminal" evidence="3">
    <location>
        <begin position="815"/>
        <end position="861"/>
    </location>
</feature>
<keyword evidence="4" id="KW-0378">Hydrolase</keyword>
<dbReference type="InterPro" id="IPR027417">
    <property type="entry name" value="P-loop_NTPase"/>
</dbReference>
<evidence type="ECO:0000313" key="4">
    <source>
        <dbReference type="EMBL" id="SFM11788.1"/>
    </source>
</evidence>
<dbReference type="GO" id="GO:0005524">
    <property type="term" value="F:ATP binding"/>
    <property type="evidence" value="ECO:0007669"/>
    <property type="project" value="UniProtKB-KW"/>
</dbReference>
<keyword evidence="2" id="KW-0067">ATP-binding</keyword>
<dbReference type="InterPro" id="IPR050534">
    <property type="entry name" value="Coronavir_polyprotein_1ab"/>
</dbReference>
<keyword evidence="4" id="KW-0347">Helicase</keyword>
<protein>
    <submittedName>
        <fullName evidence="4">UvrD-like helicase C-terminal domain-containing protein</fullName>
    </submittedName>
</protein>
<dbReference type="EMBL" id="FOTO01000015">
    <property type="protein sequence ID" value="SFM11788.1"/>
    <property type="molecule type" value="Genomic_DNA"/>
</dbReference>
<dbReference type="Gene3D" id="3.40.50.300">
    <property type="entry name" value="P-loop containing nucleotide triphosphate hydrolases"/>
    <property type="match status" value="2"/>
</dbReference>
<accession>A0A8G2C5G3</accession>
<proteinExistence type="predicted"/>
<dbReference type="AlphaFoldDB" id="A0A8G2C5G3"/>
<dbReference type="Pfam" id="PF13604">
    <property type="entry name" value="AAA_30"/>
    <property type="match status" value="1"/>
</dbReference>
<evidence type="ECO:0000256" key="2">
    <source>
        <dbReference type="ARBA" id="ARBA00022840"/>
    </source>
</evidence>
<dbReference type="PANTHER" id="PTHR43788">
    <property type="entry name" value="DNA2/NAM7 HELICASE FAMILY MEMBER"/>
    <property type="match status" value="1"/>
</dbReference>
<dbReference type="OrthoDB" id="9763659at2"/>
<dbReference type="Proteomes" id="UP000199581">
    <property type="component" value="Unassembled WGS sequence"/>
</dbReference>
<dbReference type="PANTHER" id="PTHR43788:SF6">
    <property type="entry name" value="DNA HELICASE B"/>
    <property type="match status" value="1"/>
</dbReference>
<reference evidence="4 5" key="1">
    <citation type="submission" date="2016-10" db="EMBL/GenBank/DDBJ databases">
        <authorList>
            <person name="Varghese N."/>
            <person name="Submissions S."/>
        </authorList>
    </citation>
    <scope>NUCLEOTIDE SEQUENCE [LARGE SCALE GENOMIC DNA]</scope>
    <source>
        <strain evidence="4 5">DSM 1741</strain>
    </source>
</reference>
<keyword evidence="5" id="KW-1185">Reference proteome</keyword>
<name>A0A8G2C5G3_DESNO</name>
<evidence type="ECO:0000313" key="5">
    <source>
        <dbReference type="Proteomes" id="UP000199581"/>
    </source>
</evidence>
<dbReference type="GO" id="GO:0003678">
    <property type="term" value="F:DNA helicase activity"/>
    <property type="evidence" value="ECO:0007669"/>
    <property type="project" value="UniProtKB-ARBA"/>
</dbReference>
<keyword evidence="1" id="KW-0547">Nucleotide-binding</keyword>
<comment type="caution">
    <text evidence="4">The sequence shown here is derived from an EMBL/GenBank/DDBJ whole genome shotgun (WGS) entry which is preliminary data.</text>
</comment>
<dbReference type="CDD" id="cd18809">
    <property type="entry name" value="SF1_C_RecD"/>
    <property type="match status" value="1"/>
</dbReference>